<dbReference type="Proteomes" id="UP000818266">
    <property type="component" value="Unassembled WGS sequence"/>
</dbReference>
<name>A0A9E5MI70_9MICO</name>
<dbReference type="OrthoDB" id="5149758at2"/>
<evidence type="ECO:0000313" key="2">
    <source>
        <dbReference type="Proteomes" id="UP000818266"/>
    </source>
</evidence>
<comment type="caution">
    <text evidence="1">The sequence shown here is derived from an EMBL/GenBank/DDBJ whole genome shotgun (WGS) entry which is preliminary data.</text>
</comment>
<reference evidence="1 2" key="1">
    <citation type="submission" date="2020-03" db="EMBL/GenBank/DDBJ databases">
        <title>Chryseoglobus sp. isolated from a deep-sea seamount.</title>
        <authorList>
            <person name="Zhang D.-C."/>
        </authorList>
    </citation>
    <scope>NUCLEOTIDE SEQUENCE [LARGE SCALE GENOMIC DNA]</scope>
    <source>
        <strain evidence="1 2">KN1116</strain>
    </source>
</reference>
<proteinExistence type="predicted"/>
<protein>
    <submittedName>
        <fullName evidence="1">Uncharacterized protein</fullName>
    </submittedName>
</protein>
<dbReference type="RefSeq" id="WP_152583114.1">
    <property type="nucleotide sequence ID" value="NZ_VIKT02000004.1"/>
</dbReference>
<dbReference type="AlphaFoldDB" id="A0A9E5MI70"/>
<gene>
    <name evidence="1" type="ORF">FK219_003890</name>
</gene>
<keyword evidence="2" id="KW-1185">Reference proteome</keyword>
<evidence type="ECO:0000313" key="1">
    <source>
        <dbReference type="EMBL" id="NHF62388.1"/>
    </source>
</evidence>
<dbReference type="EMBL" id="VIKT02000004">
    <property type="protein sequence ID" value="NHF62388.1"/>
    <property type="molecule type" value="Genomic_DNA"/>
</dbReference>
<organism evidence="1 2">
    <name type="scientific">Microcella pacifica</name>
    <dbReference type="NCBI Taxonomy" id="2591847"/>
    <lineage>
        <taxon>Bacteria</taxon>
        <taxon>Bacillati</taxon>
        <taxon>Actinomycetota</taxon>
        <taxon>Actinomycetes</taxon>
        <taxon>Micrococcales</taxon>
        <taxon>Microbacteriaceae</taxon>
        <taxon>Microcella</taxon>
    </lineage>
</organism>
<accession>A0A9E5MI70</accession>
<sequence length="445" mass="49390">MSDDQLDDDVLDADDIIELLYDFALLESIGTPLEEDGDDGIVRRAGRTHCHSQWSGDDIPAYELHVTTWTDPNHDAVVDHFDDDFRDWSRLLFVVAGDGWSVAGLAGQLDSIIPHDIVERVVDCVGGRVVTQREIPEPWWFTARFRTTQQILEEFDRLGISHAPIEGDDLERMLDIDPYLRECIPDDTYRPITITREPSSLGTATLHLLIEDRLAEMASDFAASYLCLPSDGEWAICAGDGWTATLTADGNVRYPLVLWAAELMGAMGGSLVAHSPTADPLFSNPVTIDAFSALGVMVRLPYDTVEKLNESYEADDFTPPKTLITLSARLQSDLSFFAREALRTWAAAYLASRMLTNPGPQLSEREFVVVGMARRTCWAALSLALLGIDRAKLGRPHLVDSTLREVMLNDVRMWEDIAGSMTEARGLRSGVPHSGVTHGGRARRY</sequence>